<name>A0A0E9WD13_ANGAN</name>
<protein>
    <submittedName>
        <fullName evidence="1">Uncharacterized protein</fullName>
    </submittedName>
</protein>
<sequence length="68" mass="7851">MWKGKDQRDTCMSVYMYDAAYVHSFGSKLKTFLRVKWCMFISRLWCSNVCSHPPVGISGCGFNCLCQQ</sequence>
<reference evidence="1" key="1">
    <citation type="submission" date="2014-11" db="EMBL/GenBank/DDBJ databases">
        <authorList>
            <person name="Amaro Gonzalez C."/>
        </authorList>
    </citation>
    <scope>NUCLEOTIDE SEQUENCE</scope>
</reference>
<reference evidence="1" key="2">
    <citation type="journal article" date="2015" name="Fish Shellfish Immunol.">
        <title>Early steps in the European eel (Anguilla anguilla)-Vibrio vulnificus interaction in the gills: Role of the RtxA13 toxin.</title>
        <authorList>
            <person name="Callol A."/>
            <person name="Pajuelo D."/>
            <person name="Ebbesson L."/>
            <person name="Teles M."/>
            <person name="MacKenzie S."/>
            <person name="Amaro C."/>
        </authorList>
    </citation>
    <scope>NUCLEOTIDE SEQUENCE</scope>
</reference>
<proteinExistence type="predicted"/>
<organism evidence="1">
    <name type="scientific">Anguilla anguilla</name>
    <name type="common">European freshwater eel</name>
    <name type="synonym">Muraena anguilla</name>
    <dbReference type="NCBI Taxonomy" id="7936"/>
    <lineage>
        <taxon>Eukaryota</taxon>
        <taxon>Metazoa</taxon>
        <taxon>Chordata</taxon>
        <taxon>Craniata</taxon>
        <taxon>Vertebrata</taxon>
        <taxon>Euteleostomi</taxon>
        <taxon>Actinopterygii</taxon>
        <taxon>Neopterygii</taxon>
        <taxon>Teleostei</taxon>
        <taxon>Anguilliformes</taxon>
        <taxon>Anguillidae</taxon>
        <taxon>Anguilla</taxon>
    </lineage>
</organism>
<evidence type="ECO:0000313" key="1">
    <source>
        <dbReference type="EMBL" id="JAH87373.1"/>
    </source>
</evidence>
<accession>A0A0E9WD13</accession>
<dbReference type="AlphaFoldDB" id="A0A0E9WD13"/>
<dbReference type="EMBL" id="GBXM01021204">
    <property type="protein sequence ID" value="JAH87373.1"/>
    <property type="molecule type" value="Transcribed_RNA"/>
</dbReference>